<organism evidence="6 7">
    <name type="scientific">Oidiodendron maius (strain Zn)</name>
    <dbReference type="NCBI Taxonomy" id="913774"/>
    <lineage>
        <taxon>Eukaryota</taxon>
        <taxon>Fungi</taxon>
        <taxon>Dikarya</taxon>
        <taxon>Ascomycota</taxon>
        <taxon>Pezizomycotina</taxon>
        <taxon>Leotiomycetes</taxon>
        <taxon>Leotiomycetes incertae sedis</taxon>
        <taxon>Myxotrichaceae</taxon>
        <taxon>Oidiodendron</taxon>
    </lineage>
</organism>
<keyword evidence="3 5" id="KW-1133">Transmembrane helix</keyword>
<dbReference type="AlphaFoldDB" id="A0A0C3DUX7"/>
<name>A0A0C3DUX7_OIDMZ</name>
<protein>
    <recommendedName>
        <fullName evidence="8">Nucleotide-sugar transporter</fullName>
    </recommendedName>
</protein>
<evidence type="ECO:0000256" key="3">
    <source>
        <dbReference type="ARBA" id="ARBA00022989"/>
    </source>
</evidence>
<feature type="transmembrane region" description="Helical" evidence="5">
    <location>
        <begin position="149"/>
        <end position="165"/>
    </location>
</feature>
<sequence>MPKSTGSGKKYIFLLILVVQNSALILTLHYTRVTPVEGKKRYLTSTAIFLAEVIKLVVSIAFSLYDQARAQPASPIIRRFRHVYKSVFAGDSWKLTIPAVLYTLQSSLLYTAISNLDVVTFQVNYQLKILTTAVFSVQFLGRQLSSSRWLALVLLAFGIAIVQVPEPSELLKFLNWEIPGKLFARDGGAQKDGLVKPVMNASKGFAAVAAASVISGLTGVYFEKVVKDSAASVSIWTRNMQLSFYSLFPALFFGVLYKDGHVVRENGFFVGYNPLVWITILLQVLGGLTVAMCVAKMDNIVKNFAVSISIVLSFLIEVYFFETSITINFIFGASTVILAIYLYTRRTSLLAS</sequence>
<feature type="transmembrane region" description="Helical" evidence="5">
    <location>
        <begin position="277"/>
        <end position="295"/>
    </location>
</feature>
<keyword evidence="4 5" id="KW-0472">Membrane</keyword>
<dbReference type="InterPro" id="IPR007271">
    <property type="entry name" value="Nuc_sug_transpt"/>
</dbReference>
<dbReference type="InterPro" id="IPR037185">
    <property type="entry name" value="EmrE-like"/>
</dbReference>
<dbReference type="NCBIfam" id="TIGR00803">
    <property type="entry name" value="nst"/>
    <property type="match status" value="1"/>
</dbReference>
<accession>A0A0C3DUX7</accession>
<evidence type="ECO:0008006" key="8">
    <source>
        <dbReference type="Google" id="ProtNLM"/>
    </source>
</evidence>
<comment type="subcellular location">
    <subcellularLocation>
        <location evidence="1">Membrane</location>
        <topology evidence="1">Multi-pass membrane protein</topology>
    </subcellularLocation>
</comment>
<dbReference type="EMBL" id="KN832871">
    <property type="protein sequence ID" value="KIN05908.1"/>
    <property type="molecule type" value="Genomic_DNA"/>
</dbReference>
<dbReference type="SUPFAM" id="SSF103481">
    <property type="entry name" value="Multidrug resistance efflux transporter EmrE"/>
    <property type="match status" value="1"/>
</dbReference>
<evidence type="ECO:0000313" key="7">
    <source>
        <dbReference type="Proteomes" id="UP000054321"/>
    </source>
</evidence>
<reference evidence="7" key="2">
    <citation type="submission" date="2015-01" db="EMBL/GenBank/DDBJ databases">
        <title>Evolutionary Origins and Diversification of the Mycorrhizal Mutualists.</title>
        <authorList>
            <consortium name="DOE Joint Genome Institute"/>
            <consortium name="Mycorrhizal Genomics Consortium"/>
            <person name="Kohler A."/>
            <person name="Kuo A."/>
            <person name="Nagy L.G."/>
            <person name="Floudas D."/>
            <person name="Copeland A."/>
            <person name="Barry K.W."/>
            <person name="Cichocki N."/>
            <person name="Veneault-Fourrey C."/>
            <person name="LaButti K."/>
            <person name="Lindquist E.A."/>
            <person name="Lipzen A."/>
            <person name="Lundell T."/>
            <person name="Morin E."/>
            <person name="Murat C."/>
            <person name="Riley R."/>
            <person name="Ohm R."/>
            <person name="Sun H."/>
            <person name="Tunlid A."/>
            <person name="Henrissat B."/>
            <person name="Grigoriev I.V."/>
            <person name="Hibbett D.S."/>
            <person name="Martin F."/>
        </authorList>
    </citation>
    <scope>NUCLEOTIDE SEQUENCE [LARGE SCALE GENOMIC DNA]</scope>
    <source>
        <strain evidence="7">Zn</strain>
    </source>
</reference>
<feature type="transmembrane region" description="Helical" evidence="5">
    <location>
        <begin position="204"/>
        <end position="222"/>
    </location>
</feature>
<dbReference type="Proteomes" id="UP000054321">
    <property type="component" value="Unassembled WGS sequence"/>
</dbReference>
<dbReference type="PIRSF" id="PIRSF005799">
    <property type="entry name" value="UDP-gal_transpt"/>
    <property type="match status" value="1"/>
</dbReference>
<reference evidence="6 7" key="1">
    <citation type="submission" date="2014-04" db="EMBL/GenBank/DDBJ databases">
        <authorList>
            <consortium name="DOE Joint Genome Institute"/>
            <person name="Kuo A."/>
            <person name="Martino E."/>
            <person name="Perotto S."/>
            <person name="Kohler A."/>
            <person name="Nagy L.G."/>
            <person name="Floudas D."/>
            <person name="Copeland A."/>
            <person name="Barry K.W."/>
            <person name="Cichocki N."/>
            <person name="Veneault-Fourrey C."/>
            <person name="LaButti K."/>
            <person name="Lindquist E.A."/>
            <person name="Lipzen A."/>
            <person name="Lundell T."/>
            <person name="Morin E."/>
            <person name="Murat C."/>
            <person name="Sun H."/>
            <person name="Tunlid A."/>
            <person name="Henrissat B."/>
            <person name="Grigoriev I.V."/>
            <person name="Hibbett D.S."/>
            <person name="Martin F."/>
            <person name="Nordberg H.P."/>
            <person name="Cantor M.N."/>
            <person name="Hua S.X."/>
        </authorList>
    </citation>
    <scope>NUCLEOTIDE SEQUENCE [LARGE SCALE GENOMIC DNA]</scope>
    <source>
        <strain evidence="6 7">Zn</strain>
    </source>
</reference>
<evidence type="ECO:0000256" key="5">
    <source>
        <dbReference type="SAM" id="Phobius"/>
    </source>
</evidence>
<proteinExistence type="predicted"/>
<dbReference type="GO" id="GO:0015165">
    <property type="term" value="F:pyrimidine nucleotide-sugar transmembrane transporter activity"/>
    <property type="evidence" value="ECO:0007669"/>
    <property type="project" value="InterPro"/>
</dbReference>
<feature type="transmembrane region" description="Helical" evidence="5">
    <location>
        <begin position="242"/>
        <end position="257"/>
    </location>
</feature>
<feature type="transmembrane region" description="Helical" evidence="5">
    <location>
        <begin position="42"/>
        <end position="65"/>
    </location>
</feature>
<dbReference type="HOGENOM" id="CLU_024645_2_0_1"/>
<dbReference type="GO" id="GO:0000139">
    <property type="term" value="C:Golgi membrane"/>
    <property type="evidence" value="ECO:0007669"/>
    <property type="project" value="InterPro"/>
</dbReference>
<keyword evidence="2 5" id="KW-0812">Transmembrane</keyword>
<dbReference type="Pfam" id="PF04142">
    <property type="entry name" value="Nuc_sug_transp"/>
    <property type="match status" value="1"/>
</dbReference>
<keyword evidence="7" id="KW-1185">Reference proteome</keyword>
<dbReference type="OrthoDB" id="408493at2759"/>
<evidence type="ECO:0000256" key="1">
    <source>
        <dbReference type="ARBA" id="ARBA00004141"/>
    </source>
</evidence>
<feature type="transmembrane region" description="Helical" evidence="5">
    <location>
        <begin position="12"/>
        <end position="30"/>
    </location>
</feature>
<evidence type="ECO:0000256" key="4">
    <source>
        <dbReference type="ARBA" id="ARBA00023136"/>
    </source>
</evidence>
<gene>
    <name evidence="6" type="ORF">OIDMADRAFT_38329</name>
</gene>
<evidence type="ECO:0000256" key="2">
    <source>
        <dbReference type="ARBA" id="ARBA00022692"/>
    </source>
</evidence>
<feature type="transmembrane region" description="Helical" evidence="5">
    <location>
        <begin position="327"/>
        <end position="344"/>
    </location>
</feature>
<evidence type="ECO:0000313" key="6">
    <source>
        <dbReference type="EMBL" id="KIN05908.1"/>
    </source>
</evidence>
<feature type="transmembrane region" description="Helical" evidence="5">
    <location>
        <begin position="304"/>
        <end position="321"/>
    </location>
</feature>
<dbReference type="STRING" id="913774.A0A0C3DUX7"/>
<dbReference type="InParanoid" id="A0A0C3DUX7"/>
<dbReference type="PANTHER" id="PTHR10231">
    <property type="entry name" value="NUCLEOTIDE-SUGAR TRANSMEMBRANE TRANSPORTER"/>
    <property type="match status" value="1"/>
</dbReference>